<dbReference type="InterPro" id="IPR016181">
    <property type="entry name" value="Acyl_CoA_acyltransferase"/>
</dbReference>
<dbReference type="InterPro" id="IPR050832">
    <property type="entry name" value="Bact_Acetyltransf"/>
</dbReference>
<evidence type="ECO:0000256" key="1">
    <source>
        <dbReference type="ARBA" id="ARBA00022679"/>
    </source>
</evidence>
<dbReference type="InterPro" id="IPR000182">
    <property type="entry name" value="GNAT_dom"/>
</dbReference>
<dbReference type="PANTHER" id="PTHR43877">
    <property type="entry name" value="AMINOALKYLPHOSPHONATE N-ACETYLTRANSFERASE-RELATED-RELATED"/>
    <property type="match status" value="1"/>
</dbReference>
<keyword evidence="2" id="KW-0012">Acyltransferase</keyword>
<dbReference type="SUPFAM" id="SSF55729">
    <property type="entry name" value="Acyl-CoA N-acyltransferases (Nat)"/>
    <property type="match status" value="1"/>
</dbReference>
<dbReference type="Gene3D" id="3.40.630.30">
    <property type="match status" value="1"/>
</dbReference>
<evidence type="ECO:0000256" key="2">
    <source>
        <dbReference type="ARBA" id="ARBA00023315"/>
    </source>
</evidence>
<accession>A0ABS1FY21</accession>
<dbReference type="EMBL" id="JAENHK010000010">
    <property type="protein sequence ID" value="MBK1897300.1"/>
    <property type="molecule type" value="Genomic_DNA"/>
</dbReference>
<evidence type="ECO:0000259" key="3">
    <source>
        <dbReference type="PROSITE" id="PS51186"/>
    </source>
</evidence>
<dbReference type="Pfam" id="PF00583">
    <property type="entry name" value="Acetyltransf_1"/>
    <property type="match status" value="1"/>
</dbReference>
<name>A0ABS1FY21_9FLAO</name>
<evidence type="ECO:0000313" key="5">
    <source>
        <dbReference type="Proteomes" id="UP000628669"/>
    </source>
</evidence>
<dbReference type="CDD" id="cd04301">
    <property type="entry name" value="NAT_SF"/>
    <property type="match status" value="1"/>
</dbReference>
<comment type="caution">
    <text evidence="4">The sequence shown here is derived from an EMBL/GenBank/DDBJ whole genome shotgun (WGS) entry which is preliminary data.</text>
</comment>
<gene>
    <name evidence="4" type="ORF">JHL15_16165</name>
</gene>
<dbReference type="Proteomes" id="UP000628669">
    <property type="component" value="Unassembled WGS sequence"/>
</dbReference>
<protein>
    <submittedName>
        <fullName evidence="4">GNAT family N-acetyltransferase</fullName>
    </submittedName>
</protein>
<sequence>MEEKNKDLRLRKVTSADLMKIIEMLADDVLGQSREEVSDPLDERYVKAFKAIEQDPNQDLLVMVNDNDQILGTLQLTYLQYLNHKGSKRALVESVRIHSSVRGQGLGEKMFQLAIIRAKENGADTIQLTSDKTRTEALKFYQKLGFTASHEGFKMKI</sequence>
<reference evidence="5" key="1">
    <citation type="submission" date="2021-01" db="EMBL/GenBank/DDBJ databases">
        <title>Genome public.</title>
        <authorList>
            <person name="Liu C."/>
            <person name="Sun Q."/>
        </authorList>
    </citation>
    <scope>NUCLEOTIDE SEQUENCE [LARGE SCALE GENOMIC DNA]</scope>
    <source>
        <strain evidence="5">YIM B02567</strain>
    </source>
</reference>
<proteinExistence type="predicted"/>
<keyword evidence="1" id="KW-0808">Transferase</keyword>
<evidence type="ECO:0000313" key="4">
    <source>
        <dbReference type="EMBL" id="MBK1897300.1"/>
    </source>
</evidence>
<organism evidence="4 5">
    <name type="scientific">Chryseobacterium paridis</name>
    <dbReference type="NCBI Taxonomy" id="2800328"/>
    <lineage>
        <taxon>Bacteria</taxon>
        <taxon>Pseudomonadati</taxon>
        <taxon>Bacteroidota</taxon>
        <taxon>Flavobacteriia</taxon>
        <taxon>Flavobacteriales</taxon>
        <taxon>Weeksellaceae</taxon>
        <taxon>Chryseobacterium group</taxon>
        <taxon>Chryseobacterium</taxon>
    </lineage>
</organism>
<feature type="domain" description="N-acetyltransferase" evidence="3">
    <location>
        <begin position="8"/>
        <end position="157"/>
    </location>
</feature>
<dbReference type="PROSITE" id="PS51186">
    <property type="entry name" value="GNAT"/>
    <property type="match status" value="1"/>
</dbReference>
<keyword evidence="5" id="KW-1185">Reference proteome</keyword>
<dbReference type="RefSeq" id="WP_200247392.1">
    <property type="nucleotide sequence ID" value="NZ_JAENHK010000010.1"/>
</dbReference>